<evidence type="ECO:0000256" key="5">
    <source>
        <dbReference type="ARBA" id="ARBA00023136"/>
    </source>
</evidence>
<name>A0A1X7A8Z5_9RHOB</name>
<reference evidence="7 8" key="1">
    <citation type="submission" date="2017-03" db="EMBL/GenBank/DDBJ databases">
        <authorList>
            <person name="Afonso C.L."/>
            <person name="Miller P.J."/>
            <person name="Scott M.A."/>
            <person name="Spackman E."/>
            <person name="Goraichik I."/>
            <person name="Dimitrov K.M."/>
            <person name="Suarez D.L."/>
            <person name="Swayne D.E."/>
        </authorList>
    </citation>
    <scope>NUCLEOTIDE SEQUENCE [LARGE SCALE GENOMIC DNA]</scope>
    <source>
        <strain evidence="7 8">CECT 7751</strain>
    </source>
</reference>
<feature type="transmembrane region" description="Helical" evidence="6">
    <location>
        <begin position="59"/>
        <end position="79"/>
    </location>
</feature>
<dbReference type="PANTHER" id="PTHR33529">
    <property type="entry name" value="SLR0882 PROTEIN-RELATED"/>
    <property type="match status" value="1"/>
</dbReference>
<evidence type="ECO:0000256" key="1">
    <source>
        <dbReference type="ARBA" id="ARBA00004651"/>
    </source>
</evidence>
<dbReference type="GO" id="GO:0015920">
    <property type="term" value="P:lipopolysaccharide transport"/>
    <property type="evidence" value="ECO:0007669"/>
    <property type="project" value="TreeGrafter"/>
</dbReference>
<dbReference type="PANTHER" id="PTHR33529:SF2">
    <property type="entry name" value="LIPOPOLYSACCHARIDE EXPORT SYSTEM PERMEASE PROTEIN LPTG"/>
    <property type="match status" value="1"/>
</dbReference>
<feature type="transmembrane region" description="Helical" evidence="6">
    <location>
        <begin position="318"/>
        <end position="338"/>
    </location>
</feature>
<keyword evidence="4 6" id="KW-1133">Transmembrane helix</keyword>
<keyword evidence="5 6" id="KW-0472">Membrane</keyword>
<evidence type="ECO:0000256" key="4">
    <source>
        <dbReference type="ARBA" id="ARBA00022989"/>
    </source>
</evidence>
<dbReference type="OrthoDB" id="9798468at2"/>
<dbReference type="Proteomes" id="UP000193963">
    <property type="component" value="Unassembled WGS sequence"/>
</dbReference>
<gene>
    <name evidence="7" type="ORF">PSM7751_04008</name>
</gene>
<protein>
    <submittedName>
        <fullName evidence="7">Putative permease YjgP/YjgQ family protein</fullName>
    </submittedName>
</protein>
<evidence type="ECO:0000313" key="8">
    <source>
        <dbReference type="Proteomes" id="UP000193963"/>
    </source>
</evidence>
<dbReference type="Pfam" id="PF03739">
    <property type="entry name" value="LptF_LptG"/>
    <property type="match status" value="1"/>
</dbReference>
<dbReference type="GO" id="GO:0055085">
    <property type="term" value="P:transmembrane transport"/>
    <property type="evidence" value="ECO:0007669"/>
    <property type="project" value="InterPro"/>
</dbReference>
<evidence type="ECO:0000313" key="7">
    <source>
        <dbReference type="EMBL" id="SLN73163.1"/>
    </source>
</evidence>
<dbReference type="NCBIfam" id="TIGR04408">
    <property type="entry name" value="LptG_lptG"/>
    <property type="match status" value="1"/>
</dbReference>
<dbReference type="RefSeq" id="WP_085890023.1">
    <property type="nucleotide sequence ID" value="NZ_FWFN01000010.1"/>
</dbReference>
<evidence type="ECO:0000256" key="2">
    <source>
        <dbReference type="ARBA" id="ARBA00022475"/>
    </source>
</evidence>
<organism evidence="7 8">
    <name type="scientific">Pseudooceanicola marinus</name>
    <dbReference type="NCBI Taxonomy" id="396013"/>
    <lineage>
        <taxon>Bacteria</taxon>
        <taxon>Pseudomonadati</taxon>
        <taxon>Pseudomonadota</taxon>
        <taxon>Alphaproteobacteria</taxon>
        <taxon>Rhodobacterales</taxon>
        <taxon>Paracoccaceae</taxon>
        <taxon>Pseudooceanicola</taxon>
    </lineage>
</organism>
<dbReference type="AlphaFoldDB" id="A0A1X7A8Z5"/>
<feature type="transmembrane region" description="Helical" evidence="6">
    <location>
        <begin position="288"/>
        <end position="306"/>
    </location>
</feature>
<feature type="transmembrane region" description="Helical" evidence="6">
    <location>
        <begin position="344"/>
        <end position="366"/>
    </location>
</feature>
<feature type="transmembrane region" description="Helical" evidence="6">
    <location>
        <begin position="99"/>
        <end position="121"/>
    </location>
</feature>
<dbReference type="GO" id="GO:0043190">
    <property type="term" value="C:ATP-binding cassette (ABC) transporter complex"/>
    <property type="evidence" value="ECO:0007669"/>
    <property type="project" value="InterPro"/>
</dbReference>
<accession>A0A1X7A8Z5</accession>
<evidence type="ECO:0000256" key="6">
    <source>
        <dbReference type="SAM" id="Phobius"/>
    </source>
</evidence>
<evidence type="ECO:0000256" key="3">
    <source>
        <dbReference type="ARBA" id="ARBA00022692"/>
    </source>
</evidence>
<sequence>MILHAYFARRFARSFAMVFGIFFLLSSMIDLAEQVRRMSSYDVNLGQVLGLVLLNAPRGLYEILPLIMILATVALFISLSRSSELVVARAAGRSALKTLLAPLGVALVIGIVAVAMFNPIVASTSKRYNDVSEGYRSGGRDTLSVSAEGLWLRQGGDEGQTVIRAARSNPQATELYDVTMISYAPLGPNGEEGGPLRRIEAGHAQLVQGAWELDNVKIWPLANGINPEAEAETHGHYSLPSTLTEERIRDSFGDPSAIPVWELPSYIAQLEQAGFSARRHAVWFNMELARPLFLLALVVVSAAFTMRPARFGKTGQSVLIAILLGFTLYYIRNFAQVLGENGQIPVLLAAWAPPVAALLLSTGLLLQMEDG</sequence>
<proteinExistence type="predicted"/>
<feature type="transmembrane region" description="Helical" evidence="6">
    <location>
        <begin position="12"/>
        <end position="29"/>
    </location>
</feature>
<keyword evidence="2" id="KW-1003">Cell membrane</keyword>
<dbReference type="EMBL" id="FWFN01000010">
    <property type="protein sequence ID" value="SLN73163.1"/>
    <property type="molecule type" value="Genomic_DNA"/>
</dbReference>
<comment type="subcellular location">
    <subcellularLocation>
        <location evidence="1">Cell membrane</location>
        <topology evidence="1">Multi-pass membrane protein</topology>
    </subcellularLocation>
</comment>
<keyword evidence="8" id="KW-1185">Reference proteome</keyword>
<dbReference type="InterPro" id="IPR005495">
    <property type="entry name" value="LptG/LptF_permease"/>
</dbReference>
<dbReference type="InterPro" id="IPR030923">
    <property type="entry name" value="LptG"/>
</dbReference>
<keyword evidence="3 6" id="KW-0812">Transmembrane</keyword>